<protein>
    <submittedName>
        <fullName evidence="2">Uncharacterized protein</fullName>
    </submittedName>
</protein>
<evidence type="ECO:0000256" key="1">
    <source>
        <dbReference type="SAM" id="SignalP"/>
    </source>
</evidence>
<keyword evidence="1" id="KW-0732">Signal</keyword>
<feature type="signal peptide" evidence="1">
    <location>
        <begin position="1"/>
        <end position="36"/>
    </location>
</feature>
<sequence>MSDKAEGSSGGADCYSGLRVWLELVVVLALETVTEMEPDTGLYGQGWTDFFLAPNVVPNAVKLLISNSAGDSSSRFPHLGFCIS</sequence>
<proteinExistence type="predicted"/>
<organism evidence="2 3">
    <name type="scientific">Popillia japonica</name>
    <name type="common">Japanese beetle</name>
    <dbReference type="NCBI Taxonomy" id="7064"/>
    <lineage>
        <taxon>Eukaryota</taxon>
        <taxon>Metazoa</taxon>
        <taxon>Ecdysozoa</taxon>
        <taxon>Arthropoda</taxon>
        <taxon>Hexapoda</taxon>
        <taxon>Insecta</taxon>
        <taxon>Pterygota</taxon>
        <taxon>Neoptera</taxon>
        <taxon>Endopterygota</taxon>
        <taxon>Coleoptera</taxon>
        <taxon>Polyphaga</taxon>
        <taxon>Scarabaeiformia</taxon>
        <taxon>Scarabaeidae</taxon>
        <taxon>Rutelinae</taxon>
        <taxon>Popillia</taxon>
    </lineage>
</organism>
<comment type="caution">
    <text evidence="2">The sequence shown here is derived from an EMBL/GenBank/DDBJ whole genome shotgun (WGS) entry which is preliminary data.</text>
</comment>
<dbReference type="AlphaFoldDB" id="A0AAW1JUS1"/>
<keyword evidence="3" id="KW-1185">Reference proteome</keyword>
<name>A0AAW1JUS1_POPJA</name>
<dbReference type="EMBL" id="JASPKY010000333">
    <property type="protein sequence ID" value="KAK9708279.1"/>
    <property type="molecule type" value="Genomic_DNA"/>
</dbReference>
<feature type="chain" id="PRO_5043553444" evidence="1">
    <location>
        <begin position="37"/>
        <end position="84"/>
    </location>
</feature>
<accession>A0AAW1JUS1</accession>
<dbReference type="Proteomes" id="UP001458880">
    <property type="component" value="Unassembled WGS sequence"/>
</dbReference>
<reference evidence="2 3" key="1">
    <citation type="journal article" date="2024" name="BMC Genomics">
        <title>De novo assembly and annotation of Popillia japonica's genome with initial clues to its potential as an invasive pest.</title>
        <authorList>
            <person name="Cucini C."/>
            <person name="Boschi S."/>
            <person name="Funari R."/>
            <person name="Cardaioli E."/>
            <person name="Iannotti N."/>
            <person name="Marturano G."/>
            <person name="Paoli F."/>
            <person name="Bruttini M."/>
            <person name="Carapelli A."/>
            <person name="Frati F."/>
            <person name="Nardi F."/>
        </authorList>
    </citation>
    <scope>NUCLEOTIDE SEQUENCE [LARGE SCALE GENOMIC DNA]</scope>
    <source>
        <strain evidence="2">DMR45628</strain>
    </source>
</reference>
<gene>
    <name evidence="2" type="ORF">QE152_g27302</name>
</gene>
<evidence type="ECO:0000313" key="2">
    <source>
        <dbReference type="EMBL" id="KAK9708279.1"/>
    </source>
</evidence>
<evidence type="ECO:0000313" key="3">
    <source>
        <dbReference type="Proteomes" id="UP001458880"/>
    </source>
</evidence>